<comment type="caution">
    <text evidence="2">The sequence shown here is derived from an EMBL/GenBank/DDBJ whole genome shotgun (WGS) entry which is preliminary data.</text>
</comment>
<accession>A0AAD7WXX3</accession>
<evidence type="ECO:0000313" key="3">
    <source>
        <dbReference type="Proteomes" id="UP001221898"/>
    </source>
</evidence>
<name>A0AAD7WXX3_9TELE</name>
<organism evidence="2 3">
    <name type="scientific">Aldrovandia affinis</name>
    <dbReference type="NCBI Taxonomy" id="143900"/>
    <lineage>
        <taxon>Eukaryota</taxon>
        <taxon>Metazoa</taxon>
        <taxon>Chordata</taxon>
        <taxon>Craniata</taxon>
        <taxon>Vertebrata</taxon>
        <taxon>Euteleostomi</taxon>
        <taxon>Actinopterygii</taxon>
        <taxon>Neopterygii</taxon>
        <taxon>Teleostei</taxon>
        <taxon>Notacanthiformes</taxon>
        <taxon>Halosauridae</taxon>
        <taxon>Aldrovandia</taxon>
    </lineage>
</organism>
<dbReference type="Proteomes" id="UP001221898">
    <property type="component" value="Unassembled WGS sequence"/>
</dbReference>
<sequence>MWHPKGHFRSHPGYEKRKNYLRFAIPPLLNPFTSANHETERTSLETGPWKEEPSVRQTEPPSDPDWRSSSARSCATEAGQECTSQSSSKDMHRPKHLSSVPPSLLGTAPTAIV</sequence>
<evidence type="ECO:0000313" key="2">
    <source>
        <dbReference type="EMBL" id="KAJ8413100.1"/>
    </source>
</evidence>
<dbReference type="AlphaFoldDB" id="A0AAD7WXX3"/>
<gene>
    <name evidence="2" type="ORF">AAFF_G00106820</name>
</gene>
<proteinExistence type="predicted"/>
<feature type="compositionally biased region" description="Basic and acidic residues" evidence="1">
    <location>
        <begin position="37"/>
        <end position="54"/>
    </location>
</feature>
<keyword evidence="3" id="KW-1185">Reference proteome</keyword>
<reference evidence="2" key="1">
    <citation type="journal article" date="2023" name="Science">
        <title>Genome structures resolve the early diversification of teleost fishes.</title>
        <authorList>
            <person name="Parey E."/>
            <person name="Louis A."/>
            <person name="Montfort J."/>
            <person name="Bouchez O."/>
            <person name="Roques C."/>
            <person name="Iampietro C."/>
            <person name="Lluch J."/>
            <person name="Castinel A."/>
            <person name="Donnadieu C."/>
            <person name="Desvignes T."/>
            <person name="Floi Bucao C."/>
            <person name="Jouanno E."/>
            <person name="Wen M."/>
            <person name="Mejri S."/>
            <person name="Dirks R."/>
            <person name="Jansen H."/>
            <person name="Henkel C."/>
            <person name="Chen W.J."/>
            <person name="Zahm M."/>
            <person name="Cabau C."/>
            <person name="Klopp C."/>
            <person name="Thompson A.W."/>
            <person name="Robinson-Rechavi M."/>
            <person name="Braasch I."/>
            <person name="Lecointre G."/>
            <person name="Bobe J."/>
            <person name="Postlethwait J.H."/>
            <person name="Berthelot C."/>
            <person name="Roest Crollius H."/>
            <person name="Guiguen Y."/>
        </authorList>
    </citation>
    <scope>NUCLEOTIDE SEQUENCE</scope>
    <source>
        <strain evidence="2">NC1722</strain>
    </source>
</reference>
<evidence type="ECO:0000256" key="1">
    <source>
        <dbReference type="SAM" id="MobiDB-lite"/>
    </source>
</evidence>
<feature type="region of interest" description="Disordered" evidence="1">
    <location>
        <begin position="30"/>
        <end position="113"/>
    </location>
</feature>
<protein>
    <submittedName>
        <fullName evidence="2">Uncharacterized protein</fullName>
    </submittedName>
</protein>
<dbReference type="EMBL" id="JAINUG010000017">
    <property type="protein sequence ID" value="KAJ8413100.1"/>
    <property type="molecule type" value="Genomic_DNA"/>
</dbReference>